<proteinExistence type="inferred from homology"/>
<dbReference type="InterPro" id="IPR000597">
    <property type="entry name" value="Ribosomal_uL3"/>
</dbReference>
<keyword evidence="4 7" id="KW-0689">Ribosomal protein</keyword>
<evidence type="ECO:0000256" key="1">
    <source>
        <dbReference type="ARBA" id="ARBA00006540"/>
    </source>
</evidence>
<keyword evidence="3 7" id="KW-0694">RNA-binding</keyword>
<dbReference type="AlphaFoldDB" id="A0A1F7UX26"/>
<sequence length="204" mass="22169">MKFIIGYKSHMTQNHRSDGRVVPVTVVKAEPCIVTQIRTIDRDGYVALQVGTGARKRTSKPIAGHLKALGTFSRLREFRPAMTDKIPDLKVGDKLDIGQFAAGDKVNVTGYSKGRGFQGVVKRHGFHGSPKTHGHKDQLRMPGSIGATAPQRVFKGMRMAGHMGNARTSVKHLEVVDVNVEKSELALKGAVPGARRSLVLIQAV</sequence>
<protein>
    <recommendedName>
        <fullName evidence="6 7">Large ribosomal subunit protein uL3</fullName>
    </recommendedName>
</protein>
<evidence type="ECO:0000313" key="10">
    <source>
        <dbReference type="EMBL" id="OGL82806.1"/>
    </source>
</evidence>
<evidence type="ECO:0000256" key="6">
    <source>
        <dbReference type="ARBA" id="ARBA00035243"/>
    </source>
</evidence>
<evidence type="ECO:0000256" key="7">
    <source>
        <dbReference type="HAMAP-Rule" id="MF_01325"/>
    </source>
</evidence>
<dbReference type="HAMAP" id="MF_01325_B">
    <property type="entry name" value="Ribosomal_uL3_B"/>
    <property type="match status" value="1"/>
</dbReference>
<dbReference type="SUPFAM" id="SSF50447">
    <property type="entry name" value="Translation proteins"/>
    <property type="match status" value="1"/>
</dbReference>
<comment type="caution">
    <text evidence="10">The sequence shown here is derived from an EMBL/GenBank/DDBJ whole genome shotgun (WGS) entry which is preliminary data.</text>
</comment>
<dbReference type="Pfam" id="PF00297">
    <property type="entry name" value="Ribosomal_L3"/>
    <property type="match status" value="1"/>
</dbReference>
<dbReference type="InterPro" id="IPR019927">
    <property type="entry name" value="Ribosomal_uL3_bac/org-type"/>
</dbReference>
<dbReference type="PROSITE" id="PS00474">
    <property type="entry name" value="RIBOSOMAL_L3"/>
    <property type="match status" value="1"/>
</dbReference>
<dbReference type="InterPro" id="IPR009000">
    <property type="entry name" value="Transl_B-barrel_sf"/>
</dbReference>
<dbReference type="Gene3D" id="2.40.30.10">
    <property type="entry name" value="Translation factors"/>
    <property type="match status" value="1"/>
</dbReference>
<dbReference type="Gene3D" id="3.30.160.810">
    <property type="match status" value="1"/>
</dbReference>
<organism evidence="10 11">
    <name type="scientific">Candidatus Uhrbacteria bacterium RIFCSPLOWO2_01_FULL_47_25</name>
    <dbReference type="NCBI Taxonomy" id="1802402"/>
    <lineage>
        <taxon>Bacteria</taxon>
        <taxon>Candidatus Uhriibacteriota</taxon>
    </lineage>
</organism>
<evidence type="ECO:0000256" key="8">
    <source>
        <dbReference type="RuleBase" id="RU003905"/>
    </source>
</evidence>
<dbReference type="PANTHER" id="PTHR11229:SF16">
    <property type="entry name" value="LARGE RIBOSOMAL SUBUNIT PROTEIN UL3C"/>
    <property type="match status" value="1"/>
</dbReference>
<dbReference type="NCBIfam" id="TIGR03625">
    <property type="entry name" value="L3_bact"/>
    <property type="match status" value="1"/>
</dbReference>
<gene>
    <name evidence="7" type="primary">rplC</name>
    <name evidence="10" type="ORF">A2936_01945</name>
</gene>
<dbReference type="GO" id="GO:0006412">
    <property type="term" value="P:translation"/>
    <property type="evidence" value="ECO:0007669"/>
    <property type="project" value="UniProtKB-UniRule"/>
</dbReference>
<keyword evidence="5 7" id="KW-0687">Ribonucleoprotein</keyword>
<evidence type="ECO:0000256" key="4">
    <source>
        <dbReference type="ARBA" id="ARBA00022980"/>
    </source>
</evidence>
<evidence type="ECO:0000256" key="9">
    <source>
        <dbReference type="RuleBase" id="RU003906"/>
    </source>
</evidence>
<comment type="function">
    <text evidence="7 9">One of the primary rRNA binding proteins, it binds directly near the 3'-end of the 23S rRNA, where it nucleates assembly of the 50S subunit.</text>
</comment>
<dbReference type="GO" id="GO:0003735">
    <property type="term" value="F:structural constituent of ribosome"/>
    <property type="evidence" value="ECO:0007669"/>
    <property type="project" value="UniProtKB-UniRule"/>
</dbReference>
<name>A0A1F7UX26_9BACT</name>
<comment type="subunit">
    <text evidence="7 9">Part of the 50S ribosomal subunit. Forms a cluster with proteins L14 and L19.</text>
</comment>
<dbReference type="Proteomes" id="UP000176846">
    <property type="component" value="Unassembled WGS sequence"/>
</dbReference>
<dbReference type="GO" id="GO:0019843">
    <property type="term" value="F:rRNA binding"/>
    <property type="evidence" value="ECO:0007669"/>
    <property type="project" value="UniProtKB-UniRule"/>
</dbReference>
<dbReference type="GO" id="GO:0022625">
    <property type="term" value="C:cytosolic large ribosomal subunit"/>
    <property type="evidence" value="ECO:0007669"/>
    <property type="project" value="TreeGrafter"/>
</dbReference>
<evidence type="ECO:0000256" key="3">
    <source>
        <dbReference type="ARBA" id="ARBA00022884"/>
    </source>
</evidence>
<dbReference type="EMBL" id="MGEK01000007">
    <property type="protein sequence ID" value="OGL82806.1"/>
    <property type="molecule type" value="Genomic_DNA"/>
</dbReference>
<evidence type="ECO:0000313" key="11">
    <source>
        <dbReference type="Proteomes" id="UP000176846"/>
    </source>
</evidence>
<keyword evidence="2 7" id="KW-0699">rRNA-binding</keyword>
<accession>A0A1F7UX26</accession>
<reference evidence="10 11" key="1">
    <citation type="journal article" date="2016" name="Nat. Commun.">
        <title>Thousands of microbial genomes shed light on interconnected biogeochemical processes in an aquifer system.</title>
        <authorList>
            <person name="Anantharaman K."/>
            <person name="Brown C.T."/>
            <person name="Hug L.A."/>
            <person name="Sharon I."/>
            <person name="Castelle C.J."/>
            <person name="Probst A.J."/>
            <person name="Thomas B.C."/>
            <person name="Singh A."/>
            <person name="Wilkins M.J."/>
            <person name="Karaoz U."/>
            <person name="Brodie E.L."/>
            <person name="Williams K.H."/>
            <person name="Hubbard S.S."/>
            <person name="Banfield J.F."/>
        </authorList>
    </citation>
    <scope>NUCLEOTIDE SEQUENCE [LARGE SCALE GENOMIC DNA]</scope>
</reference>
<dbReference type="PANTHER" id="PTHR11229">
    <property type="entry name" value="50S RIBOSOMAL PROTEIN L3"/>
    <property type="match status" value="1"/>
</dbReference>
<comment type="similarity">
    <text evidence="1 7 8">Belongs to the universal ribosomal protein uL3 family.</text>
</comment>
<evidence type="ECO:0000256" key="5">
    <source>
        <dbReference type="ARBA" id="ARBA00023274"/>
    </source>
</evidence>
<dbReference type="InterPro" id="IPR019926">
    <property type="entry name" value="Ribosomal_uL3_CS"/>
</dbReference>
<evidence type="ECO:0000256" key="2">
    <source>
        <dbReference type="ARBA" id="ARBA00022730"/>
    </source>
</evidence>
<dbReference type="FunFam" id="2.40.30.10:FF:000004">
    <property type="entry name" value="50S ribosomal protein L3"/>
    <property type="match status" value="1"/>
</dbReference>